<dbReference type="OrthoDB" id="1916097at2759"/>
<name>A0A834G5W9_RHOSS</name>
<evidence type="ECO:0000313" key="2">
    <source>
        <dbReference type="Proteomes" id="UP000626092"/>
    </source>
</evidence>
<dbReference type="Proteomes" id="UP000626092">
    <property type="component" value="Unassembled WGS sequence"/>
</dbReference>
<protein>
    <submittedName>
        <fullName evidence="1">Uncharacterized protein</fullName>
    </submittedName>
</protein>
<reference evidence="1" key="1">
    <citation type="submission" date="2019-11" db="EMBL/GenBank/DDBJ databases">
        <authorList>
            <person name="Liu Y."/>
            <person name="Hou J."/>
            <person name="Li T.-Q."/>
            <person name="Guan C.-H."/>
            <person name="Wu X."/>
            <person name="Wu H.-Z."/>
            <person name="Ling F."/>
            <person name="Zhang R."/>
            <person name="Shi X.-G."/>
            <person name="Ren J.-P."/>
            <person name="Chen E.-F."/>
            <person name="Sun J.-M."/>
        </authorList>
    </citation>
    <scope>NUCLEOTIDE SEQUENCE</scope>
    <source>
        <strain evidence="1">Adult_tree_wgs_1</strain>
        <tissue evidence="1">Leaves</tissue>
    </source>
</reference>
<sequence length="264" mass="28762">MMLTLNAFAKDVIIEWFLGKFAAANAIIEALCSHLVLVEGGSSECKTSYFPIDVVALELRLVAEKKSEISVCEKNGMAFSVLDAMTTNKTLVSDADGNYKGPLMLSQRKGMYLKNLSHCTCFSQSHETALGYSKLVNQNLDVDAAFTIRHNPGRMELSLLVMGGNNSNMVAENVPISKQTRQPGIPNSYAIPNGAMSGYKATMGKIPKRAVVKLAAPMHPWVLIPRRSPNGKGTGDFSCSISCDFAYVSFLVTIRLLIPFHFSS</sequence>
<accession>A0A834G5W9</accession>
<dbReference type="EMBL" id="WJXA01000011">
    <property type="protein sequence ID" value="KAF7126332.1"/>
    <property type="molecule type" value="Genomic_DNA"/>
</dbReference>
<keyword evidence="2" id="KW-1185">Reference proteome</keyword>
<comment type="caution">
    <text evidence="1">The sequence shown here is derived from an EMBL/GenBank/DDBJ whole genome shotgun (WGS) entry which is preliminary data.</text>
</comment>
<evidence type="ECO:0000313" key="1">
    <source>
        <dbReference type="EMBL" id="KAF7126332.1"/>
    </source>
</evidence>
<proteinExistence type="predicted"/>
<organism evidence="1 2">
    <name type="scientific">Rhododendron simsii</name>
    <name type="common">Sims's rhododendron</name>
    <dbReference type="NCBI Taxonomy" id="118357"/>
    <lineage>
        <taxon>Eukaryota</taxon>
        <taxon>Viridiplantae</taxon>
        <taxon>Streptophyta</taxon>
        <taxon>Embryophyta</taxon>
        <taxon>Tracheophyta</taxon>
        <taxon>Spermatophyta</taxon>
        <taxon>Magnoliopsida</taxon>
        <taxon>eudicotyledons</taxon>
        <taxon>Gunneridae</taxon>
        <taxon>Pentapetalae</taxon>
        <taxon>asterids</taxon>
        <taxon>Ericales</taxon>
        <taxon>Ericaceae</taxon>
        <taxon>Ericoideae</taxon>
        <taxon>Rhodoreae</taxon>
        <taxon>Rhododendron</taxon>
    </lineage>
</organism>
<dbReference type="AlphaFoldDB" id="A0A834G5W9"/>
<gene>
    <name evidence="1" type="ORF">RHSIM_Rhsim11G0151100</name>
</gene>